<evidence type="ECO:0000313" key="3">
    <source>
        <dbReference type="Proteomes" id="UP001146019"/>
    </source>
</evidence>
<dbReference type="InterPro" id="IPR020941">
    <property type="entry name" value="SUFU-like_domain"/>
</dbReference>
<organism evidence="2 3">
    <name type="scientific">Acinetobacter nematophilus</name>
    <dbReference type="NCBI Taxonomy" id="2994642"/>
    <lineage>
        <taxon>Bacteria</taxon>
        <taxon>Pseudomonadati</taxon>
        <taxon>Pseudomonadota</taxon>
        <taxon>Gammaproteobacteria</taxon>
        <taxon>Moraxellales</taxon>
        <taxon>Moraxellaceae</taxon>
        <taxon>Acinetobacter</taxon>
    </lineage>
</organism>
<name>A0A9X3E3W2_9GAMM</name>
<evidence type="ECO:0000313" key="2">
    <source>
        <dbReference type="EMBL" id="MCX5468959.1"/>
    </source>
</evidence>
<reference evidence="2" key="1">
    <citation type="submission" date="2022-11" db="EMBL/GenBank/DDBJ databases">
        <title>Biodiversity and phylogenetic relationships of bacteria.</title>
        <authorList>
            <person name="Machado R.A.R."/>
            <person name="Bhat A."/>
            <person name="Loulou A."/>
            <person name="Kallel S."/>
        </authorList>
    </citation>
    <scope>NUCLEOTIDE SEQUENCE</scope>
    <source>
        <strain evidence="2">A-IN1</strain>
    </source>
</reference>
<dbReference type="Proteomes" id="UP001146019">
    <property type="component" value="Unassembled WGS sequence"/>
</dbReference>
<proteinExistence type="predicted"/>
<gene>
    <name evidence="2" type="ORF">OSH00_14610</name>
</gene>
<accession>A0A9X3E3W2</accession>
<sequence>MNADIKIEPTKENVLSFDIRRTFILGAYIKEWALPEYRVILQNQEKNIYIEIYYFPPCDENDPARFATVGLSNTPRITGEYTHTEWMLGLENKLGDESIDRIFSYFCDLITHNIEHINSSAPPRVMSESHLSPEKWKTKAILIDELRGESESLETIKIGNEEVNVLWVVPISSQESKMILEKGIDAFDDYIEQLSYSIIDPKRPD</sequence>
<dbReference type="Pfam" id="PF05076">
    <property type="entry name" value="SUFU"/>
    <property type="match status" value="1"/>
</dbReference>
<dbReference type="EMBL" id="JAPKMY010000008">
    <property type="protein sequence ID" value="MCX5468959.1"/>
    <property type="molecule type" value="Genomic_DNA"/>
</dbReference>
<dbReference type="RefSeq" id="WP_266131037.1">
    <property type="nucleotide sequence ID" value="NZ_JAPKMY010000008.1"/>
</dbReference>
<keyword evidence="3" id="KW-1185">Reference proteome</keyword>
<dbReference type="AlphaFoldDB" id="A0A9X3E3W2"/>
<protein>
    <submittedName>
        <fullName evidence="2">Suppressor of fused domain protein</fullName>
    </submittedName>
</protein>
<comment type="caution">
    <text evidence="2">The sequence shown here is derived from an EMBL/GenBank/DDBJ whole genome shotgun (WGS) entry which is preliminary data.</text>
</comment>
<evidence type="ECO:0000259" key="1">
    <source>
        <dbReference type="Pfam" id="PF05076"/>
    </source>
</evidence>
<feature type="domain" description="Suppressor of fused-like" evidence="1">
    <location>
        <begin position="49"/>
        <end position="204"/>
    </location>
</feature>